<dbReference type="Proteomes" id="UP000265566">
    <property type="component" value="Chromosome 1"/>
</dbReference>
<name>A0A396JTT4_MEDTR</name>
<reference evidence="1" key="1">
    <citation type="journal article" date="2018" name="Nat. Plants">
        <title>Whole-genome landscape of Medicago truncatula symbiotic genes.</title>
        <authorList>
            <person name="Pecrix Y."/>
            <person name="Gamas P."/>
            <person name="Carrere S."/>
        </authorList>
    </citation>
    <scope>NUCLEOTIDE SEQUENCE</scope>
    <source>
        <tissue evidence="1">Leaves</tissue>
    </source>
</reference>
<accession>A0A396JTT4</accession>
<dbReference type="Gramene" id="rna3455">
    <property type="protein sequence ID" value="RHN79638.1"/>
    <property type="gene ID" value="gene3455"/>
</dbReference>
<organism evidence="1">
    <name type="scientific">Medicago truncatula</name>
    <name type="common">Barrel medic</name>
    <name type="synonym">Medicago tribuloides</name>
    <dbReference type="NCBI Taxonomy" id="3880"/>
    <lineage>
        <taxon>Eukaryota</taxon>
        <taxon>Viridiplantae</taxon>
        <taxon>Streptophyta</taxon>
        <taxon>Embryophyta</taxon>
        <taxon>Tracheophyta</taxon>
        <taxon>Spermatophyta</taxon>
        <taxon>Magnoliopsida</taxon>
        <taxon>eudicotyledons</taxon>
        <taxon>Gunneridae</taxon>
        <taxon>Pentapetalae</taxon>
        <taxon>rosids</taxon>
        <taxon>fabids</taxon>
        <taxon>Fabales</taxon>
        <taxon>Fabaceae</taxon>
        <taxon>Papilionoideae</taxon>
        <taxon>50 kb inversion clade</taxon>
        <taxon>NPAAA clade</taxon>
        <taxon>Hologalegina</taxon>
        <taxon>IRL clade</taxon>
        <taxon>Trifolieae</taxon>
        <taxon>Medicago</taxon>
    </lineage>
</organism>
<sequence length="86" mass="10484">MCTTVITAGVPFTNHQICHRRRRPQRGCSRSPSHVTLFHHHAVTVIRRRVDEEEEKRNLRNTFWLFISIKNKMLFFKLIFYELKRF</sequence>
<dbReference type="AlphaFoldDB" id="A0A396JTT4"/>
<protein>
    <submittedName>
        <fullName evidence="1">Uncharacterized protein</fullName>
    </submittedName>
</protein>
<dbReference type="EMBL" id="PSQE01000001">
    <property type="protein sequence ID" value="RHN79638.1"/>
    <property type="molecule type" value="Genomic_DNA"/>
</dbReference>
<proteinExistence type="predicted"/>
<gene>
    <name evidence="1" type="ORF">MtrunA17_Chr1g0179491</name>
</gene>
<comment type="caution">
    <text evidence="1">The sequence shown here is derived from an EMBL/GenBank/DDBJ whole genome shotgun (WGS) entry which is preliminary data.</text>
</comment>
<evidence type="ECO:0000313" key="1">
    <source>
        <dbReference type="EMBL" id="RHN79638.1"/>
    </source>
</evidence>